<accession>A0AAW4DS81</accession>
<name>A0AAW4DS81_9LACO</name>
<sequence length="37" mass="4211">MISNYKIHFIGIVDSKAPRKILVPFFPDNTSKFPDSS</sequence>
<reference evidence="1" key="1">
    <citation type="submission" date="2020-07" db="EMBL/GenBank/DDBJ databases">
        <title>Comparative genomics analyses of Lactobacillus crispatus isolated from different ecological niches.</title>
        <authorList>
            <person name="Mancino W."/>
            <person name="Mancabelli L."/>
            <person name="Lugli G.A."/>
            <person name="Milani C."/>
            <person name="Viappiani A."/>
            <person name="Anzalone R."/>
            <person name="Longhi G."/>
            <person name="Ventura M."/>
            <person name="Turroni F."/>
        </authorList>
    </citation>
    <scope>NUCLEOTIDE SEQUENCE</scope>
    <source>
        <strain evidence="1">LB65</strain>
    </source>
</reference>
<proteinExistence type="predicted"/>
<organism evidence="1 2">
    <name type="scientific">Lactobacillus crispatus</name>
    <dbReference type="NCBI Taxonomy" id="47770"/>
    <lineage>
        <taxon>Bacteria</taxon>
        <taxon>Bacillati</taxon>
        <taxon>Bacillota</taxon>
        <taxon>Bacilli</taxon>
        <taxon>Lactobacillales</taxon>
        <taxon>Lactobacillaceae</taxon>
        <taxon>Lactobacillus</taxon>
    </lineage>
</organism>
<dbReference type="EMBL" id="JACCPP010000034">
    <property type="protein sequence ID" value="MBI1709043.1"/>
    <property type="molecule type" value="Genomic_DNA"/>
</dbReference>
<gene>
    <name evidence="1" type="ORF">HYQ56_2038</name>
</gene>
<dbReference type="AlphaFoldDB" id="A0AAW4DS81"/>
<evidence type="ECO:0000313" key="2">
    <source>
        <dbReference type="Proteomes" id="UP001194414"/>
    </source>
</evidence>
<dbReference type="Proteomes" id="UP001194414">
    <property type="component" value="Unassembled WGS sequence"/>
</dbReference>
<comment type="caution">
    <text evidence="1">The sequence shown here is derived from an EMBL/GenBank/DDBJ whole genome shotgun (WGS) entry which is preliminary data.</text>
</comment>
<evidence type="ECO:0008006" key="3">
    <source>
        <dbReference type="Google" id="ProtNLM"/>
    </source>
</evidence>
<evidence type="ECO:0000313" key="1">
    <source>
        <dbReference type="EMBL" id="MBI1709043.1"/>
    </source>
</evidence>
<protein>
    <recommendedName>
        <fullName evidence="3">Transposase</fullName>
    </recommendedName>
</protein>